<organism evidence="1 2">
    <name type="scientific">Streptomyces boncukensis</name>
    <dbReference type="NCBI Taxonomy" id="2711219"/>
    <lineage>
        <taxon>Bacteria</taxon>
        <taxon>Bacillati</taxon>
        <taxon>Actinomycetota</taxon>
        <taxon>Actinomycetes</taxon>
        <taxon>Kitasatosporales</taxon>
        <taxon>Streptomycetaceae</taxon>
        <taxon>Streptomyces</taxon>
    </lineage>
</organism>
<dbReference type="InterPro" id="IPR011990">
    <property type="entry name" value="TPR-like_helical_dom_sf"/>
</dbReference>
<protein>
    <submittedName>
        <fullName evidence="1">Helix-turn-helix domain-containing protein</fullName>
    </submittedName>
</protein>
<evidence type="ECO:0000313" key="2">
    <source>
        <dbReference type="Proteomes" id="UP000477722"/>
    </source>
</evidence>
<proteinExistence type="predicted"/>
<accession>A0A6G4WRJ6</accession>
<keyword evidence="2" id="KW-1185">Reference proteome</keyword>
<dbReference type="SUPFAM" id="SSF48452">
    <property type="entry name" value="TPR-like"/>
    <property type="match status" value="1"/>
</dbReference>
<dbReference type="EMBL" id="JAAKZZ010000019">
    <property type="protein sequence ID" value="NGO67462.1"/>
    <property type="molecule type" value="Genomic_DNA"/>
</dbReference>
<dbReference type="AlphaFoldDB" id="A0A6G4WRJ6"/>
<sequence length="483" mass="51994">MGQQPRTLTPHAGPHHELGAEMRAWRTRRGLSLGAMSGIIHFSKGYIGRVERADQAASADLVTAYDHAVRAEGALVRMFRRFSEQDGPALEPSVPRPPVPGAESRVHVSNLGSHVSNDLGHMAEEADGRATSLEGISVPARTDDGGIIFVSISRRALLGTLGTAAAAAALSDASAAAAPPPTPGSLPAMNPIEHLRATRRVLIDNDNMFGPYQSIPIVERQMAAMKSLRRELRGGDRQQLLQLQTQYAELAGWFHQDAGNFRAAQHWMREALELSHLSGDPELTTFILARRSQLAGDMRDPIEALDVAEAAGDRADPGSRLAAVAATFGAHGYALQGDADACQRAYDHAHDLCQRMDPNPDSPWGVWLDPGYIEVHRAQSLNVLGRHHAAAESFGRAITSLPTGFHRDRGVYLARQAVALAGAGEAEQAGTVGLQALRVGVETGSGRITRELARLDDDLGKWHSVITVNEFRDAMRDAVLKQA</sequence>
<reference evidence="1 2" key="1">
    <citation type="submission" date="2020-02" db="EMBL/GenBank/DDBJ databases">
        <title>Whole-genome analyses of novel actinobacteria.</title>
        <authorList>
            <person name="Sahin N."/>
            <person name="Tatar D."/>
        </authorList>
    </citation>
    <scope>NUCLEOTIDE SEQUENCE [LARGE SCALE GENOMIC DNA]</scope>
    <source>
        <strain evidence="1 2">SB3404</strain>
    </source>
</reference>
<gene>
    <name evidence="1" type="ORF">G5C65_03645</name>
</gene>
<evidence type="ECO:0000313" key="1">
    <source>
        <dbReference type="EMBL" id="NGO67462.1"/>
    </source>
</evidence>
<dbReference type="Pfam" id="PF13560">
    <property type="entry name" value="HTH_31"/>
    <property type="match status" value="1"/>
</dbReference>
<dbReference type="InterPro" id="IPR010982">
    <property type="entry name" value="Lambda_DNA-bd_dom_sf"/>
</dbReference>
<dbReference type="SUPFAM" id="SSF47413">
    <property type="entry name" value="lambda repressor-like DNA-binding domains"/>
    <property type="match status" value="1"/>
</dbReference>
<dbReference type="GO" id="GO:0003677">
    <property type="term" value="F:DNA binding"/>
    <property type="evidence" value="ECO:0007669"/>
    <property type="project" value="InterPro"/>
</dbReference>
<comment type="caution">
    <text evidence="1">The sequence shown here is derived from an EMBL/GenBank/DDBJ whole genome shotgun (WGS) entry which is preliminary data.</text>
</comment>
<dbReference type="Gene3D" id="1.25.40.10">
    <property type="entry name" value="Tetratricopeptide repeat domain"/>
    <property type="match status" value="1"/>
</dbReference>
<name>A0A6G4WRJ6_9ACTN</name>
<dbReference type="Proteomes" id="UP000477722">
    <property type="component" value="Unassembled WGS sequence"/>
</dbReference>
<dbReference type="Gene3D" id="1.10.260.40">
    <property type="entry name" value="lambda repressor-like DNA-binding domains"/>
    <property type="match status" value="1"/>
</dbReference>